<name>A0ABR3ZUM9_9LECA</name>
<dbReference type="Proteomes" id="UP001590950">
    <property type="component" value="Unassembled WGS sequence"/>
</dbReference>
<organism evidence="1 2">
    <name type="scientific">Stereocaulon virgatum</name>
    <dbReference type="NCBI Taxonomy" id="373712"/>
    <lineage>
        <taxon>Eukaryota</taxon>
        <taxon>Fungi</taxon>
        <taxon>Dikarya</taxon>
        <taxon>Ascomycota</taxon>
        <taxon>Pezizomycotina</taxon>
        <taxon>Lecanoromycetes</taxon>
        <taxon>OSLEUM clade</taxon>
        <taxon>Lecanoromycetidae</taxon>
        <taxon>Lecanorales</taxon>
        <taxon>Lecanorineae</taxon>
        <taxon>Stereocaulaceae</taxon>
        <taxon>Stereocaulon</taxon>
    </lineage>
</organism>
<evidence type="ECO:0000313" key="1">
    <source>
        <dbReference type="EMBL" id="KAL2036375.1"/>
    </source>
</evidence>
<dbReference type="EMBL" id="JBEFKJ010000150">
    <property type="protein sequence ID" value="KAL2036375.1"/>
    <property type="molecule type" value="Genomic_DNA"/>
</dbReference>
<comment type="caution">
    <text evidence="1">The sequence shown here is derived from an EMBL/GenBank/DDBJ whole genome shotgun (WGS) entry which is preliminary data.</text>
</comment>
<proteinExistence type="predicted"/>
<protein>
    <submittedName>
        <fullName evidence="1">Uncharacterized protein</fullName>
    </submittedName>
</protein>
<sequence length="136" mass="15898">MTSRRSNNVKRAEWNKRCREELSAHIYNKLGITIEATQVRLKTNANDPYAWERMEEKEHLFSKNLSDLSTGQLKELCSGINKSFAPTYKRPVVSSHQKPDQDASFLEVVEPELNFVAKIDELHRDNHRLACEIRNW</sequence>
<accession>A0ABR3ZUM9</accession>
<keyword evidence="2" id="KW-1185">Reference proteome</keyword>
<gene>
    <name evidence="1" type="ORF">N7G274_010908</name>
</gene>
<evidence type="ECO:0000313" key="2">
    <source>
        <dbReference type="Proteomes" id="UP001590950"/>
    </source>
</evidence>
<reference evidence="1 2" key="1">
    <citation type="submission" date="2024-09" db="EMBL/GenBank/DDBJ databases">
        <title>Rethinking Asexuality: The Enigmatic Case of Functional Sexual Genes in Lepraria (Stereocaulaceae).</title>
        <authorList>
            <person name="Doellman M."/>
            <person name="Sun Y."/>
            <person name="Barcenas-Pena A."/>
            <person name="Lumbsch H.T."/>
            <person name="Grewe F."/>
        </authorList>
    </citation>
    <scope>NUCLEOTIDE SEQUENCE [LARGE SCALE GENOMIC DNA]</scope>
    <source>
        <strain evidence="1 2">Mercado 3170</strain>
    </source>
</reference>